<proteinExistence type="predicted"/>
<accession>A0AAD8NNT9</accession>
<dbReference type="EMBL" id="JAUHHV010000005">
    <property type="protein sequence ID" value="KAK1422955.1"/>
    <property type="molecule type" value="Genomic_DNA"/>
</dbReference>
<sequence>MGLQQSSVLYQQHPSFILLKINSQNKQEGKETALLLLNTGKKTEPSKLKSAATGTTSKESVTEIISCVTENGGQDTGYYLVQMEVDVKLQKRVRSEEIKAGLEDECYKFNY</sequence>
<organism evidence="1 2">
    <name type="scientific">Tagetes erecta</name>
    <name type="common">African marigold</name>
    <dbReference type="NCBI Taxonomy" id="13708"/>
    <lineage>
        <taxon>Eukaryota</taxon>
        <taxon>Viridiplantae</taxon>
        <taxon>Streptophyta</taxon>
        <taxon>Embryophyta</taxon>
        <taxon>Tracheophyta</taxon>
        <taxon>Spermatophyta</taxon>
        <taxon>Magnoliopsida</taxon>
        <taxon>eudicotyledons</taxon>
        <taxon>Gunneridae</taxon>
        <taxon>Pentapetalae</taxon>
        <taxon>asterids</taxon>
        <taxon>campanulids</taxon>
        <taxon>Asterales</taxon>
        <taxon>Asteraceae</taxon>
        <taxon>Asteroideae</taxon>
        <taxon>Heliantheae alliance</taxon>
        <taxon>Tageteae</taxon>
        <taxon>Tagetes</taxon>
    </lineage>
</organism>
<dbReference type="Proteomes" id="UP001229421">
    <property type="component" value="Unassembled WGS sequence"/>
</dbReference>
<evidence type="ECO:0000313" key="2">
    <source>
        <dbReference type="Proteomes" id="UP001229421"/>
    </source>
</evidence>
<keyword evidence="2" id="KW-1185">Reference proteome</keyword>
<dbReference type="AlphaFoldDB" id="A0AAD8NNT9"/>
<comment type="caution">
    <text evidence="1">The sequence shown here is derived from an EMBL/GenBank/DDBJ whole genome shotgun (WGS) entry which is preliminary data.</text>
</comment>
<name>A0AAD8NNT9_TARER</name>
<protein>
    <submittedName>
        <fullName evidence="1">Uncharacterized protein</fullName>
    </submittedName>
</protein>
<evidence type="ECO:0000313" key="1">
    <source>
        <dbReference type="EMBL" id="KAK1422955.1"/>
    </source>
</evidence>
<gene>
    <name evidence="1" type="ORF">QVD17_18246</name>
</gene>
<reference evidence="1" key="1">
    <citation type="journal article" date="2023" name="bioRxiv">
        <title>Improved chromosome-level genome assembly for marigold (Tagetes erecta).</title>
        <authorList>
            <person name="Jiang F."/>
            <person name="Yuan L."/>
            <person name="Wang S."/>
            <person name="Wang H."/>
            <person name="Xu D."/>
            <person name="Wang A."/>
            <person name="Fan W."/>
        </authorList>
    </citation>
    <scope>NUCLEOTIDE SEQUENCE</scope>
    <source>
        <strain evidence="1">WSJ</strain>
        <tissue evidence="1">Leaf</tissue>
    </source>
</reference>